<feature type="compositionally biased region" description="Basic and acidic residues" evidence="1">
    <location>
        <begin position="114"/>
        <end position="125"/>
    </location>
</feature>
<sequence>MDAWQSKKKNGQNKTVTLRPSKISSPRPIETLDVVNSRLAVSSDAIVNLEASVHQMRQYVVPVKTTLDPTKHQVVVIMDSPTQKSWDHCERINEFDPREDLMIENNNLSTRRSPFPEKPEARWRSDGGPTEDDQAMDETVALRSTVPSSL</sequence>
<dbReference type="AlphaFoldDB" id="A0AAV1CGJ2"/>
<feature type="compositionally biased region" description="Polar residues" evidence="1">
    <location>
        <begin position="12"/>
        <end position="24"/>
    </location>
</feature>
<feature type="region of interest" description="Disordered" evidence="1">
    <location>
        <begin position="1"/>
        <end position="24"/>
    </location>
</feature>
<feature type="region of interest" description="Disordered" evidence="1">
    <location>
        <begin position="100"/>
        <end position="150"/>
    </location>
</feature>
<name>A0AAV1CGJ2_OLDCO</name>
<protein>
    <submittedName>
        <fullName evidence="2">OLC1v1029853C1</fullName>
    </submittedName>
</protein>
<evidence type="ECO:0000313" key="2">
    <source>
        <dbReference type="EMBL" id="CAI9094163.1"/>
    </source>
</evidence>
<evidence type="ECO:0000313" key="3">
    <source>
        <dbReference type="Proteomes" id="UP001161247"/>
    </source>
</evidence>
<dbReference type="Proteomes" id="UP001161247">
    <property type="component" value="Chromosome 2"/>
</dbReference>
<reference evidence="2" key="1">
    <citation type="submission" date="2023-03" db="EMBL/GenBank/DDBJ databases">
        <authorList>
            <person name="Julca I."/>
        </authorList>
    </citation>
    <scope>NUCLEOTIDE SEQUENCE</scope>
</reference>
<organism evidence="2 3">
    <name type="scientific">Oldenlandia corymbosa var. corymbosa</name>
    <dbReference type="NCBI Taxonomy" id="529605"/>
    <lineage>
        <taxon>Eukaryota</taxon>
        <taxon>Viridiplantae</taxon>
        <taxon>Streptophyta</taxon>
        <taxon>Embryophyta</taxon>
        <taxon>Tracheophyta</taxon>
        <taxon>Spermatophyta</taxon>
        <taxon>Magnoliopsida</taxon>
        <taxon>eudicotyledons</taxon>
        <taxon>Gunneridae</taxon>
        <taxon>Pentapetalae</taxon>
        <taxon>asterids</taxon>
        <taxon>lamiids</taxon>
        <taxon>Gentianales</taxon>
        <taxon>Rubiaceae</taxon>
        <taxon>Rubioideae</taxon>
        <taxon>Spermacoceae</taxon>
        <taxon>Hedyotis-Oldenlandia complex</taxon>
        <taxon>Oldenlandia</taxon>
    </lineage>
</organism>
<feature type="compositionally biased region" description="Basic residues" evidence="1">
    <location>
        <begin position="1"/>
        <end position="11"/>
    </location>
</feature>
<keyword evidence="3" id="KW-1185">Reference proteome</keyword>
<gene>
    <name evidence="2" type="ORF">OLC1_LOCUS5392</name>
</gene>
<evidence type="ECO:0000256" key="1">
    <source>
        <dbReference type="SAM" id="MobiDB-lite"/>
    </source>
</evidence>
<dbReference type="EMBL" id="OX459119">
    <property type="protein sequence ID" value="CAI9094163.1"/>
    <property type="molecule type" value="Genomic_DNA"/>
</dbReference>
<accession>A0AAV1CGJ2</accession>
<proteinExistence type="predicted"/>